<evidence type="ECO:0000259" key="1">
    <source>
        <dbReference type="Pfam" id="PF04717"/>
    </source>
</evidence>
<proteinExistence type="predicted"/>
<dbReference type="Pfam" id="PF04717">
    <property type="entry name" value="Phage_base_V"/>
    <property type="match status" value="1"/>
</dbReference>
<organism evidence="2 3">
    <name type="scientific">Pseudobacteroides cellulosolvens ATCC 35603 = DSM 2933</name>
    <dbReference type="NCBI Taxonomy" id="398512"/>
    <lineage>
        <taxon>Bacteria</taxon>
        <taxon>Bacillati</taxon>
        <taxon>Bacillota</taxon>
        <taxon>Clostridia</taxon>
        <taxon>Eubacteriales</taxon>
        <taxon>Oscillospiraceae</taxon>
        <taxon>Pseudobacteroides</taxon>
    </lineage>
</organism>
<keyword evidence="3" id="KW-1185">Reference proteome</keyword>
<dbReference type="STRING" id="398512.Bccel_3220"/>
<protein>
    <recommendedName>
        <fullName evidence="1">Gp5/Type VI secretion system Vgr protein OB-fold domain-containing protein</fullName>
    </recommendedName>
</protein>
<evidence type="ECO:0000313" key="3">
    <source>
        <dbReference type="Proteomes" id="UP000036923"/>
    </source>
</evidence>
<dbReference type="AlphaFoldDB" id="A0A0L6JQ82"/>
<evidence type="ECO:0000313" key="2">
    <source>
        <dbReference type="EMBL" id="KNY27949.1"/>
    </source>
</evidence>
<dbReference type="Gene3D" id="3.55.50.10">
    <property type="entry name" value="Baseplate protein-like domains"/>
    <property type="match status" value="1"/>
</dbReference>
<dbReference type="EMBL" id="LGTC01000001">
    <property type="protein sequence ID" value="KNY27949.1"/>
    <property type="molecule type" value="Genomic_DNA"/>
</dbReference>
<reference evidence="3" key="1">
    <citation type="submission" date="2015-07" db="EMBL/GenBank/DDBJ databases">
        <title>Near-Complete Genome Sequence of the Cellulolytic Bacterium Bacteroides (Pseudobacteroides) cellulosolvens ATCC 35603.</title>
        <authorList>
            <person name="Dassa B."/>
            <person name="Utturkar S.M."/>
            <person name="Klingeman D.M."/>
            <person name="Hurt R.A."/>
            <person name="Keller M."/>
            <person name="Xu J."/>
            <person name="Reddy Y.H.K."/>
            <person name="Borovok I."/>
            <person name="Grinberg I.R."/>
            <person name="Lamed R."/>
            <person name="Zhivin O."/>
            <person name="Bayer E.A."/>
            <person name="Brown S.D."/>
        </authorList>
    </citation>
    <scope>NUCLEOTIDE SEQUENCE [LARGE SCALE GENOMIC DNA]</scope>
    <source>
        <strain evidence="3">DSM 2933</strain>
    </source>
</reference>
<dbReference type="InterPro" id="IPR006531">
    <property type="entry name" value="Gp5/Vgr_OB"/>
</dbReference>
<sequence>MGQSIFTIADIIVEPYEFNRILDFKIVRELNEHARLYIEGIVPEEKMDQYIENSCEDEIIKVSLKGENQSVVLFYGVVTCMSLHAKMNVRSIQIEALSLSFLMDVKKKKRSFQNKDAAYKEIFDQVTSGYLKSQALDEASNGKTTGGLLVQYLETDWEFAKRLASHFNAPLIPSCNANGVKYYIGKVDIPSGHDLKEYNYIIKKDIKDYLRKSQNGIDGIQEKNLISYEITSPDILELGRPINFKNRKLYILSSETKVHDGIVLNTYILKDGEGIKYNRIYNDQLIGVSLFGKVIDVAKDTVKVHLKIDEKQPVGEAMWFPYSTVYSSPDGSGWYCMPEIGDKVRLYFPDADEKNAFTASSVNLTSKDPQKRSDPAVKSISTKYGKHIVFQPGAIEIMSNGKQLVRLTDDGGIEISTDKKLTISAKEDIEINSGTKILVQGDEGIQLIQASANLTIADDVSMNGAKVNIE</sequence>
<dbReference type="Gene3D" id="2.30.110.50">
    <property type="match status" value="1"/>
</dbReference>
<feature type="domain" description="Gp5/Type VI secretion system Vgr protein OB-fold" evidence="1">
    <location>
        <begin position="295"/>
        <end position="357"/>
    </location>
</feature>
<dbReference type="eggNOG" id="COG3501">
    <property type="taxonomic scope" value="Bacteria"/>
</dbReference>
<dbReference type="SUPFAM" id="SSF69279">
    <property type="entry name" value="Phage tail proteins"/>
    <property type="match status" value="1"/>
</dbReference>
<dbReference type="PATRIC" id="fig|398512.5.peg.3380"/>
<dbReference type="OrthoDB" id="95423at2"/>
<accession>A0A0L6JQ82</accession>
<name>A0A0L6JQ82_9FIRM</name>
<dbReference type="Proteomes" id="UP000036923">
    <property type="component" value="Unassembled WGS sequence"/>
</dbReference>
<comment type="caution">
    <text evidence="2">The sequence shown here is derived from an EMBL/GenBank/DDBJ whole genome shotgun (WGS) entry which is preliminary data.</text>
</comment>
<gene>
    <name evidence="2" type="ORF">Bccel_3220</name>
</gene>
<dbReference type="RefSeq" id="WP_036938976.1">
    <property type="nucleotide sequence ID" value="NZ_JQKC01000008.1"/>
</dbReference>